<dbReference type="RefSeq" id="WP_330171824.1">
    <property type="nucleotide sequence ID" value="NZ_CP137080.1"/>
</dbReference>
<evidence type="ECO:0000313" key="3">
    <source>
        <dbReference type="Proteomes" id="UP001329313"/>
    </source>
</evidence>
<accession>A0AAU0MKQ1</accession>
<dbReference type="EMBL" id="CP137080">
    <property type="protein sequence ID" value="WOQ70756.1"/>
    <property type="molecule type" value="Genomic_DNA"/>
</dbReference>
<feature type="compositionally biased region" description="Low complexity" evidence="1">
    <location>
        <begin position="302"/>
        <end position="322"/>
    </location>
</feature>
<sequence>MDSSPPDTADLLDAGWRAVRRVAPPEAPFPAVLARLGDECAHLVDARALDGWRGWDARGEHVLRPIDVVRRRDGHDVVLPWCVETVHGFLDRRERAGVPLTAGEQVTLAVGLLRGHRAAAAHGGRWWLTIDGCPVVVPVLPSQAPEEAETPRLLERIADGAGTAAALSLRTVASALDSSSPTELEGVLFAVADGEALRLDPAVPRRVHALDAVIARPEHPADGAEPSPGVVRGILRRYVDRGLGDAVGSAFDDTRTALTRLGRALRRPWLAAAAVAGVIVVGGLAWPAAAGPEPGTAHSGDDPTAAASASAAPDVGAGTGADADADRAPADPASPGAGDAGGEVVRTTSHLLDTRLSCLRGGACAAYAEAPALLPSDGGAADLAEDDRELTLLDDLGGVAVLRVDPSDRGSDRPGALIVVVRTTQGWLLRDIRAVEPPP</sequence>
<evidence type="ECO:0000313" key="2">
    <source>
        <dbReference type="EMBL" id="WOQ70756.1"/>
    </source>
</evidence>
<dbReference type="KEGG" id="mliy:RYJ27_06085"/>
<organism evidence="2 3">
    <name type="scientific">Microbacterium limosum</name>
    <dbReference type="NCBI Taxonomy" id="3079935"/>
    <lineage>
        <taxon>Bacteria</taxon>
        <taxon>Bacillati</taxon>
        <taxon>Actinomycetota</taxon>
        <taxon>Actinomycetes</taxon>
        <taxon>Micrococcales</taxon>
        <taxon>Microbacteriaceae</taxon>
        <taxon>Microbacterium</taxon>
    </lineage>
</organism>
<gene>
    <name evidence="2" type="ORF">RYJ27_06085</name>
</gene>
<keyword evidence="3" id="KW-1185">Reference proteome</keyword>
<proteinExistence type="predicted"/>
<feature type="region of interest" description="Disordered" evidence="1">
    <location>
        <begin position="291"/>
        <end position="343"/>
    </location>
</feature>
<reference evidence="2 3" key="1">
    <citation type="submission" date="2023-10" db="EMBL/GenBank/DDBJ databases">
        <title>Y20.</title>
        <authorList>
            <person name="Zhang G."/>
            <person name="Ding Y."/>
        </authorList>
    </citation>
    <scope>NUCLEOTIDE SEQUENCE [LARGE SCALE GENOMIC DNA]</scope>
    <source>
        <strain evidence="2 3">Y20</strain>
    </source>
</reference>
<evidence type="ECO:0000256" key="1">
    <source>
        <dbReference type="SAM" id="MobiDB-lite"/>
    </source>
</evidence>
<dbReference type="AlphaFoldDB" id="A0AAU0MKQ1"/>
<dbReference type="Proteomes" id="UP001329313">
    <property type="component" value="Chromosome"/>
</dbReference>
<name>A0AAU0MKQ1_9MICO</name>
<protein>
    <submittedName>
        <fullName evidence="2">Uncharacterized protein</fullName>
    </submittedName>
</protein>